<sequence>MFPASCRLNHNDNIFVVMDCVLGTPVCNQFLWEIDCVFDAKHFQKIGESLKHGRISRSLVRTRLGRDHWVQDENAGHVSIARLDELVLSGADQWAQEILRDTPVNVHGGKSWIFAAAPTAAGTTVVLFVCSHAAGDGSAMILALQEACAGTPKPLPATRPASLLDNQRDQGTLLQQMMGATRELLRGGKAGAGADAAAGAESDAAEGAEAAEEATTAGAAAQADVPRSEGSRQLVAVTFAVDYAQFEQRARQSAGTANSLFAAVVGRVAQRLGTLPSTTGVQPLAVPMSKRKSPAELQSNLTQGATAQLDLSTSIYADLSGVRGQMKQAYAKAAGKPGAADLLFEVAQGLPDWLVKRLNKADSAPRALASNLGKVPADIACLGLDELTEGPTPKSFLSARTTLVENAPALTAADPASTNAWACVVGDSLVVSLVAPEPLTTQEDPHSTEELTVAGAFQAELAAWGLQGKRIYSAPNSVDS</sequence>
<evidence type="ECO:0000313" key="2">
    <source>
        <dbReference type="EMBL" id="MBF4552840.1"/>
    </source>
</evidence>
<dbReference type="Proteomes" id="UP000635902">
    <property type="component" value="Unassembled WGS sequence"/>
</dbReference>
<feature type="region of interest" description="Disordered" evidence="1">
    <location>
        <begin position="196"/>
        <end position="227"/>
    </location>
</feature>
<feature type="compositionally biased region" description="Acidic residues" evidence="1">
    <location>
        <begin position="203"/>
        <end position="212"/>
    </location>
</feature>
<evidence type="ECO:0000256" key="1">
    <source>
        <dbReference type="SAM" id="MobiDB-lite"/>
    </source>
</evidence>
<feature type="region of interest" description="Disordered" evidence="1">
    <location>
        <begin position="279"/>
        <end position="300"/>
    </location>
</feature>
<proteinExistence type="predicted"/>
<keyword evidence="3" id="KW-1185">Reference proteome</keyword>
<evidence type="ECO:0008006" key="4">
    <source>
        <dbReference type="Google" id="ProtNLM"/>
    </source>
</evidence>
<name>A0ABR9ZHJ3_9CORY</name>
<evidence type="ECO:0000313" key="3">
    <source>
        <dbReference type="Proteomes" id="UP000635902"/>
    </source>
</evidence>
<dbReference type="EMBL" id="JADKMY010000001">
    <property type="protein sequence ID" value="MBF4552840.1"/>
    <property type="molecule type" value="Genomic_DNA"/>
</dbReference>
<protein>
    <recommendedName>
        <fullName evidence="4">Diacylglycerol O-acyltransferase</fullName>
    </recommendedName>
</protein>
<organism evidence="2 3">
    <name type="scientific">Corynebacterium suicordis DSM 45110</name>
    <dbReference type="NCBI Taxonomy" id="1121369"/>
    <lineage>
        <taxon>Bacteria</taxon>
        <taxon>Bacillati</taxon>
        <taxon>Actinomycetota</taxon>
        <taxon>Actinomycetes</taxon>
        <taxon>Mycobacteriales</taxon>
        <taxon>Corynebacteriaceae</taxon>
        <taxon>Corynebacterium</taxon>
    </lineage>
</organism>
<reference evidence="2 3" key="1">
    <citation type="submission" date="2020-10" db="EMBL/GenBank/DDBJ databases">
        <title>Novel species in genus Corynebacterium.</title>
        <authorList>
            <person name="Zhang G."/>
        </authorList>
    </citation>
    <scope>NUCLEOTIDE SEQUENCE [LARGE SCALE GENOMIC DNA]</scope>
    <source>
        <strain evidence="2 3">DSM 45110</strain>
    </source>
</reference>
<gene>
    <name evidence="2" type="ORF">IRY30_01935</name>
</gene>
<comment type="caution">
    <text evidence="2">The sequence shown here is derived from an EMBL/GenBank/DDBJ whole genome shotgun (WGS) entry which is preliminary data.</text>
</comment>
<dbReference type="RefSeq" id="WP_194555714.1">
    <property type="nucleotide sequence ID" value="NZ_JADKMY010000001.1"/>
</dbReference>
<accession>A0ABR9ZHJ3</accession>